<evidence type="ECO:0000313" key="6">
    <source>
        <dbReference type="EMBL" id="KAF2094099.1"/>
    </source>
</evidence>
<evidence type="ECO:0000256" key="4">
    <source>
        <dbReference type="PIRSR" id="PIRSR617939-2"/>
    </source>
</evidence>
<dbReference type="Gene3D" id="3.10.490.10">
    <property type="entry name" value="Gamma-glutamyl cyclotransferase-like"/>
    <property type="match status" value="1"/>
</dbReference>
<name>A0A9P4I805_9PEZI</name>
<gene>
    <name evidence="6" type="ORF">NA57DRAFT_68703</name>
</gene>
<dbReference type="InterPro" id="IPR017939">
    <property type="entry name" value="G-Glutamylcylcotransferase"/>
</dbReference>
<evidence type="ECO:0000256" key="3">
    <source>
        <dbReference type="PIRSR" id="PIRSR617939-1"/>
    </source>
</evidence>
<dbReference type="PANTHER" id="PTHR12935">
    <property type="entry name" value="GAMMA-GLUTAMYLCYCLOTRANSFERASE"/>
    <property type="match status" value="1"/>
</dbReference>
<dbReference type="AlphaFoldDB" id="A0A9P4I805"/>
<feature type="active site" description="Proton acceptor" evidence="3">
    <location>
        <position position="84"/>
    </location>
</feature>
<dbReference type="InterPro" id="IPR036568">
    <property type="entry name" value="GGCT-like_sf"/>
</dbReference>
<dbReference type="OrthoDB" id="2924818at2759"/>
<reference evidence="6" key="1">
    <citation type="journal article" date="2020" name="Stud. Mycol.">
        <title>101 Dothideomycetes genomes: a test case for predicting lifestyles and emergence of pathogens.</title>
        <authorList>
            <person name="Haridas S."/>
            <person name="Albert R."/>
            <person name="Binder M."/>
            <person name="Bloem J."/>
            <person name="Labutti K."/>
            <person name="Salamov A."/>
            <person name="Andreopoulos B."/>
            <person name="Baker S."/>
            <person name="Barry K."/>
            <person name="Bills G."/>
            <person name="Bluhm B."/>
            <person name="Cannon C."/>
            <person name="Castanera R."/>
            <person name="Culley D."/>
            <person name="Daum C."/>
            <person name="Ezra D."/>
            <person name="Gonzalez J."/>
            <person name="Henrissat B."/>
            <person name="Kuo A."/>
            <person name="Liang C."/>
            <person name="Lipzen A."/>
            <person name="Lutzoni F."/>
            <person name="Magnuson J."/>
            <person name="Mondo S."/>
            <person name="Nolan M."/>
            <person name="Ohm R."/>
            <person name="Pangilinan J."/>
            <person name="Park H.-J."/>
            <person name="Ramirez L."/>
            <person name="Alfaro M."/>
            <person name="Sun H."/>
            <person name="Tritt A."/>
            <person name="Yoshinaga Y."/>
            <person name="Zwiers L.-H."/>
            <person name="Turgeon B."/>
            <person name="Goodwin S."/>
            <person name="Spatafora J."/>
            <person name="Crous P."/>
            <person name="Grigoriev I."/>
        </authorList>
    </citation>
    <scope>NUCLEOTIDE SEQUENCE</scope>
    <source>
        <strain evidence="6">CBS 133067</strain>
    </source>
</reference>
<evidence type="ECO:0000256" key="2">
    <source>
        <dbReference type="ARBA" id="ARBA00023239"/>
    </source>
</evidence>
<dbReference type="Pfam" id="PF06094">
    <property type="entry name" value="GGACT"/>
    <property type="match status" value="1"/>
</dbReference>
<dbReference type="InterPro" id="IPR013024">
    <property type="entry name" value="GGCT-like"/>
</dbReference>
<feature type="domain" description="Gamma-glutamylcyclotransferase AIG2-like" evidence="5">
    <location>
        <begin position="16"/>
        <end position="99"/>
    </location>
</feature>
<sequence length="198" mass="22700">MGSSAPLEDGTIYFGFGSNLWLSQMAMRCPNSEYLGIAKLPGYKWIINDRGYANVVQTLKEADVVWGLVYRLTAADEKRLDANEGVPESYTKEMLSTELWASPMQCKAPFGGADECKVDIDKKPEKRDMLVYIDRRRTTDDYPKKEYIYRMNMGIRDAVKVGVPEGYVEKVMRKFISQEEDKEIEAFAMKQALDFQDE</sequence>
<keyword evidence="7" id="KW-1185">Reference proteome</keyword>
<protein>
    <recommendedName>
        <fullName evidence="1">gamma-glutamylcyclotransferase</fullName>
        <ecNumber evidence="1">4.3.2.9</ecNumber>
    </recommendedName>
</protein>
<dbReference type="CDD" id="cd06661">
    <property type="entry name" value="GGCT_like"/>
    <property type="match status" value="1"/>
</dbReference>
<dbReference type="EC" id="4.3.2.9" evidence="1"/>
<dbReference type="GO" id="GO:0003839">
    <property type="term" value="F:gamma-glutamylcyclotransferase activity"/>
    <property type="evidence" value="ECO:0007669"/>
    <property type="project" value="UniProtKB-EC"/>
</dbReference>
<feature type="binding site" evidence="4">
    <location>
        <begin position="13"/>
        <end position="18"/>
    </location>
    <ligand>
        <name>substrate</name>
    </ligand>
</feature>
<organism evidence="6 7">
    <name type="scientific">Rhizodiscina lignyota</name>
    <dbReference type="NCBI Taxonomy" id="1504668"/>
    <lineage>
        <taxon>Eukaryota</taxon>
        <taxon>Fungi</taxon>
        <taxon>Dikarya</taxon>
        <taxon>Ascomycota</taxon>
        <taxon>Pezizomycotina</taxon>
        <taxon>Dothideomycetes</taxon>
        <taxon>Pleosporomycetidae</taxon>
        <taxon>Aulographales</taxon>
        <taxon>Rhizodiscinaceae</taxon>
        <taxon>Rhizodiscina</taxon>
    </lineage>
</organism>
<dbReference type="InterPro" id="IPR009288">
    <property type="entry name" value="AIG2-like_dom"/>
</dbReference>
<keyword evidence="2" id="KW-0456">Lyase</keyword>
<dbReference type="Proteomes" id="UP000799772">
    <property type="component" value="Unassembled WGS sequence"/>
</dbReference>
<proteinExistence type="predicted"/>
<dbReference type="SUPFAM" id="SSF110857">
    <property type="entry name" value="Gamma-glutamyl cyclotransferase-like"/>
    <property type="match status" value="1"/>
</dbReference>
<evidence type="ECO:0000259" key="5">
    <source>
        <dbReference type="Pfam" id="PF06094"/>
    </source>
</evidence>
<accession>A0A9P4I805</accession>
<dbReference type="PANTHER" id="PTHR12935:SF0">
    <property type="entry name" value="GAMMA-GLUTAMYLCYCLOTRANSFERASE"/>
    <property type="match status" value="1"/>
</dbReference>
<evidence type="ECO:0000256" key="1">
    <source>
        <dbReference type="ARBA" id="ARBA00012346"/>
    </source>
</evidence>
<comment type="caution">
    <text evidence="6">The sequence shown here is derived from an EMBL/GenBank/DDBJ whole genome shotgun (WGS) entry which is preliminary data.</text>
</comment>
<evidence type="ECO:0000313" key="7">
    <source>
        <dbReference type="Proteomes" id="UP000799772"/>
    </source>
</evidence>
<dbReference type="EMBL" id="ML978135">
    <property type="protein sequence ID" value="KAF2094099.1"/>
    <property type="molecule type" value="Genomic_DNA"/>
</dbReference>